<dbReference type="RefSeq" id="WP_152839539.1">
    <property type="nucleotide sequence ID" value="NZ_WHUG01000008.1"/>
</dbReference>
<dbReference type="InterPro" id="IPR011008">
    <property type="entry name" value="Dimeric_a/b-barrel"/>
</dbReference>
<dbReference type="Pfam" id="PF07045">
    <property type="entry name" value="DUF1330"/>
    <property type="match status" value="1"/>
</dbReference>
<evidence type="ECO:0000313" key="2">
    <source>
        <dbReference type="EMBL" id="MQA40330.1"/>
    </source>
</evidence>
<reference evidence="2 3" key="1">
    <citation type="submission" date="2019-10" db="EMBL/GenBank/DDBJ databases">
        <title>Two novel species isolated from a subtropical stream in China.</title>
        <authorList>
            <person name="Lu H."/>
        </authorList>
    </citation>
    <scope>NUCLEOTIDE SEQUENCE [LARGE SCALE GENOMIC DNA]</scope>
    <source>
        <strain evidence="2 3">FT29W</strain>
    </source>
</reference>
<dbReference type="AlphaFoldDB" id="A0A6A7N5L8"/>
<dbReference type="InterPro" id="IPR010753">
    <property type="entry name" value="DUF1330"/>
</dbReference>
<name>A0A6A7N5L8_9BURK</name>
<proteinExistence type="predicted"/>
<dbReference type="Proteomes" id="UP000440498">
    <property type="component" value="Unassembled WGS sequence"/>
</dbReference>
<gene>
    <name evidence="2" type="ORF">GEV02_19435</name>
</gene>
<keyword evidence="3" id="KW-1185">Reference proteome</keyword>
<evidence type="ECO:0000259" key="1">
    <source>
        <dbReference type="Pfam" id="PF07045"/>
    </source>
</evidence>
<organism evidence="2 3">
    <name type="scientific">Rugamonas aquatica</name>
    <dbReference type="NCBI Taxonomy" id="2743357"/>
    <lineage>
        <taxon>Bacteria</taxon>
        <taxon>Pseudomonadati</taxon>
        <taxon>Pseudomonadota</taxon>
        <taxon>Betaproteobacteria</taxon>
        <taxon>Burkholderiales</taxon>
        <taxon>Oxalobacteraceae</taxon>
        <taxon>Telluria group</taxon>
        <taxon>Rugamonas</taxon>
    </lineage>
</organism>
<dbReference type="Gene3D" id="3.30.70.100">
    <property type="match status" value="1"/>
</dbReference>
<protein>
    <submittedName>
        <fullName evidence="2">DUF1330 domain-containing protein</fullName>
    </submittedName>
</protein>
<accession>A0A6A7N5L8</accession>
<comment type="caution">
    <text evidence="2">The sequence shown here is derived from an EMBL/GenBank/DDBJ whole genome shotgun (WGS) entry which is preliminary data.</text>
</comment>
<feature type="domain" description="DUF1330" evidence="1">
    <location>
        <begin position="3"/>
        <end position="94"/>
    </location>
</feature>
<sequence length="95" mass="10155">MAAYAIGSLTLLNADWVPEYSAHMPALAQKHGGKPLAKGAPVIIEGTPAVPETQIIIEFPSMEHAHAWYNDPAHAPLKKLRQGGAEFSMVLVNGL</sequence>
<evidence type="ECO:0000313" key="3">
    <source>
        <dbReference type="Proteomes" id="UP000440498"/>
    </source>
</evidence>
<dbReference type="PANTHER" id="PTHR41521">
    <property type="match status" value="1"/>
</dbReference>
<dbReference type="PANTHER" id="PTHR41521:SF4">
    <property type="entry name" value="BLR0684 PROTEIN"/>
    <property type="match status" value="1"/>
</dbReference>
<dbReference type="EMBL" id="WHUG01000008">
    <property type="protein sequence ID" value="MQA40330.1"/>
    <property type="molecule type" value="Genomic_DNA"/>
</dbReference>
<dbReference type="SUPFAM" id="SSF54909">
    <property type="entry name" value="Dimeric alpha+beta barrel"/>
    <property type="match status" value="1"/>
</dbReference>